<dbReference type="CDD" id="cd00761">
    <property type="entry name" value="Glyco_tranf_GTA_type"/>
    <property type="match status" value="1"/>
</dbReference>
<evidence type="ECO:0000256" key="2">
    <source>
        <dbReference type="ARBA" id="ARBA00022679"/>
    </source>
</evidence>
<dbReference type="PANTHER" id="PTHR22916:SF51">
    <property type="entry name" value="GLYCOSYLTRANSFERASE EPSH-RELATED"/>
    <property type="match status" value="1"/>
</dbReference>
<dbReference type="EMBL" id="ASSO01000008">
    <property type="protein sequence ID" value="EOS07925.1"/>
    <property type="molecule type" value="Genomic_DNA"/>
</dbReference>
<keyword evidence="2" id="KW-0808">Transferase</keyword>
<evidence type="ECO:0000259" key="3">
    <source>
        <dbReference type="Pfam" id="PF00535"/>
    </source>
</evidence>
<proteinExistence type="predicted"/>
<reference evidence="4 5" key="1">
    <citation type="submission" date="2013-04" db="EMBL/GenBank/DDBJ databases">
        <title>The Genome Sequence of Bacteroides uniformis dnLKV2.</title>
        <authorList>
            <consortium name="The Broad Institute Genomics Platform"/>
            <consortium name="The Broad Institute Genome Sequencing Center for Infectious Disease"/>
            <person name="Earl A."/>
            <person name="Xavier R."/>
            <person name="Kuhn K."/>
            <person name="Stappenbeck T."/>
            <person name="Walker B."/>
            <person name="Young S."/>
            <person name="Zeng Q."/>
            <person name="Gargeya S."/>
            <person name="Fitzgerald M."/>
            <person name="Haas B."/>
            <person name="Abouelleil A."/>
            <person name="Allen A.W."/>
            <person name="Alvarado L."/>
            <person name="Arachchi H.M."/>
            <person name="Berlin A.M."/>
            <person name="Chapman S.B."/>
            <person name="Gainer-Dewar J."/>
            <person name="Goldberg J."/>
            <person name="Griggs A."/>
            <person name="Gujja S."/>
            <person name="Hansen M."/>
            <person name="Howarth C."/>
            <person name="Imamovic A."/>
            <person name="Ireland A."/>
            <person name="Larimer J."/>
            <person name="McCowan C."/>
            <person name="Murphy C."/>
            <person name="Pearson M."/>
            <person name="Poon T.W."/>
            <person name="Priest M."/>
            <person name="Roberts A."/>
            <person name="Saif S."/>
            <person name="Shea T."/>
            <person name="Sisk P."/>
            <person name="Sykes S."/>
            <person name="Wortman J."/>
            <person name="Nusbaum C."/>
            <person name="Birren B."/>
        </authorList>
    </citation>
    <scope>NUCLEOTIDE SEQUENCE [LARGE SCALE GENOMIC DNA]</scope>
    <source>
        <strain evidence="5">dnLKV2</strain>
    </source>
</reference>
<dbReference type="Proteomes" id="UP000014212">
    <property type="component" value="Unassembled WGS sequence"/>
</dbReference>
<evidence type="ECO:0000313" key="5">
    <source>
        <dbReference type="Proteomes" id="UP000014212"/>
    </source>
</evidence>
<dbReference type="GO" id="GO:0016758">
    <property type="term" value="F:hexosyltransferase activity"/>
    <property type="evidence" value="ECO:0007669"/>
    <property type="project" value="UniProtKB-ARBA"/>
</dbReference>
<feature type="domain" description="Glycosyltransferase 2-like" evidence="3">
    <location>
        <begin position="8"/>
        <end position="169"/>
    </location>
</feature>
<dbReference type="InterPro" id="IPR001173">
    <property type="entry name" value="Glyco_trans_2-like"/>
</dbReference>
<comment type="caution">
    <text evidence="4">The sequence shown here is derived from an EMBL/GenBank/DDBJ whole genome shotgun (WGS) entry which is preliminary data.</text>
</comment>
<evidence type="ECO:0000256" key="1">
    <source>
        <dbReference type="ARBA" id="ARBA00022676"/>
    </source>
</evidence>
<accession>R9I3G9</accession>
<dbReference type="Pfam" id="PF00535">
    <property type="entry name" value="Glycos_transf_2"/>
    <property type="match status" value="1"/>
</dbReference>
<evidence type="ECO:0000313" key="4">
    <source>
        <dbReference type="EMBL" id="EOS07925.1"/>
    </source>
</evidence>
<gene>
    <name evidence="4" type="ORF">C801_02442</name>
</gene>
<dbReference type="RefSeq" id="WP_016273472.1">
    <property type="nucleotide sequence ID" value="NZ_KE159486.1"/>
</dbReference>
<dbReference type="PATRIC" id="fig|1235787.3.peg.2477"/>
<sequence length="318" mass="36927">MESSPFISIIVPMYNAENYIERCILSIMNQTYPNIEVLVIDDGSKDNSGRIVLSLVEKFKGKLKYFKKLNSGVSATRNYGLEKASGNYFAFVDSDDYIASNMYESMLQLLLQHNADLVICGQTRVVNGKELHYPDKGIQHFYDGKIDMRLLSNQFDLNILCNKLYSRELWGDLRLPENMSYAEDLYLAPDILNRSKHIVYTSIGYYYYYENLSSASYCLSEEKLRSDIIAKEKLYKYIVNKSVDTTIAFDLLFGAYTRGYNMGIGKQKMYFYKQYINFFFRNIINCLLKAKCILFLLSPYLYSKVHALIKYISTRIGI</sequence>
<dbReference type="SUPFAM" id="SSF53448">
    <property type="entry name" value="Nucleotide-diphospho-sugar transferases"/>
    <property type="match status" value="1"/>
</dbReference>
<organism evidence="4 5">
    <name type="scientific">Bacteroides uniformis dnLKV2</name>
    <dbReference type="NCBI Taxonomy" id="1235787"/>
    <lineage>
        <taxon>Bacteria</taxon>
        <taxon>Pseudomonadati</taxon>
        <taxon>Bacteroidota</taxon>
        <taxon>Bacteroidia</taxon>
        <taxon>Bacteroidales</taxon>
        <taxon>Bacteroidaceae</taxon>
        <taxon>Bacteroides</taxon>
    </lineage>
</organism>
<dbReference type="Gene3D" id="3.90.550.10">
    <property type="entry name" value="Spore Coat Polysaccharide Biosynthesis Protein SpsA, Chain A"/>
    <property type="match status" value="1"/>
</dbReference>
<dbReference type="InterPro" id="IPR029044">
    <property type="entry name" value="Nucleotide-diphossugar_trans"/>
</dbReference>
<protein>
    <recommendedName>
        <fullName evidence="3">Glycosyltransferase 2-like domain-containing protein</fullName>
    </recommendedName>
</protein>
<keyword evidence="1" id="KW-0328">Glycosyltransferase</keyword>
<dbReference type="PANTHER" id="PTHR22916">
    <property type="entry name" value="GLYCOSYLTRANSFERASE"/>
    <property type="match status" value="1"/>
</dbReference>
<dbReference type="AlphaFoldDB" id="R9I3G9"/>
<dbReference type="HOGENOM" id="CLU_025996_25_1_10"/>
<name>R9I3G9_BACUN</name>